<feature type="binding site" evidence="10">
    <location>
        <begin position="184"/>
        <end position="185"/>
    </location>
    <ligand>
        <name>substrate</name>
    </ligand>
</feature>
<evidence type="ECO:0000313" key="12">
    <source>
        <dbReference type="EMBL" id="AXK51246.1"/>
    </source>
</evidence>
<dbReference type="EC" id="3.6.1.66" evidence="10"/>
<feature type="binding site" evidence="10">
    <location>
        <begin position="156"/>
        <end position="159"/>
    </location>
    <ligand>
        <name>substrate</name>
    </ligand>
</feature>
<feature type="active site" description="Proton acceptor" evidence="10">
    <location>
        <position position="69"/>
    </location>
</feature>
<name>A0A345Z3R7_9MOLU</name>
<evidence type="ECO:0000256" key="7">
    <source>
        <dbReference type="ARBA" id="ARBA00023080"/>
    </source>
</evidence>
<dbReference type="HAMAP" id="MF_01405">
    <property type="entry name" value="Non_canon_purine_NTPase"/>
    <property type="match status" value="1"/>
</dbReference>
<dbReference type="InterPro" id="IPR020922">
    <property type="entry name" value="dITP/XTP_pyrophosphatase"/>
</dbReference>
<dbReference type="Proteomes" id="UP000254792">
    <property type="component" value="Chromosome"/>
</dbReference>
<evidence type="ECO:0000256" key="3">
    <source>
        <dbReference type="ARBA" id="ARBA00022723"/>
    </source>
</evidence>
<evidence type="ECO:0000256" key="1">
    <source>
        <dbReference type="ARBA" id="ARBA00008023"/>
    </source>
</evidence>
<dbReference type="NCBIfam" id="TIGR00042">
    <property type="entry name" value="RdgB/HAM1 family non-canonical purine NTP pyrophosphatase"/>
    <property type="match status" value="1"/>
</dbReference>
<proteinExistence type="inferred from homology"/>
<comment type="catalytic activity">
    <reaction evidence="9 10">
        <text>XTP + H2O = XMP + diphosphate + H(+)</text>
        <dbReference type="Rhea" id="RHEA:28610"/>
        <dbReference type="ChEBI" id="CHEBI:15377"/>
        <dbReference type="ChEBI" id="CHEBI:15378"/>
        <dbReference type="ChEBI" id="CHEBI:33019"/>
        <dbReference type="ChEBI" id="CHEBI:57464"/>
        <dbReference type="ChEBI" id="CHEBI:61314"/>
        <dbReference type="EC" id="3.6.1.66"/>
    </reaction>
</comment>
<evidence type="ECO:0000256" key="6">
    <source>
        <dbReference type="ARBA" id="ARBA00022842"/>
    </source>
</evidence>
<dbReference type="OrthoDB" id="9807456at2"/>
<comment type="similarity">
    <text evidence="1 10 11">Belongs to the HAM1 NTPase family.</text>
</comment>
<gene>
    <name evidence="12" type="primary">rdgB</name>
    <name evidence="12" type="ORF">SALLE_v1c05740</name>
</gene>
<dbReference type="GO" id="GO:0000166">
    <property type="term" value="F:nucleotide binding"/>
    <property type="evidence" value="ECO:0007669"/>
    <property type="project" value="UniProtKB-KW"/>
</dbReference>
<dbReference type="GO" id="GO:0009146">
    <property type="term" value="P:purine nucleoside triphosphate catabolic process"/>
    <property type="evidence" value="ECO:0007669"/>
    <property type="project" value="UniProtKB-UniRule"/>
</dbReference>
<keyword evidence="13" id="KW-1185">Reference proteome</keyword>
<dbReference type="InterPro" id="IPR002637">
    <property type="entry name" value="RdgB/HAM1"/>
</dbReference>
<dbReference type="GO" id="GO:0005829">
    <property type="term" value="C:cytosol"/>
    <property type="evidence" value="ECO:0007669"/>
    <property type="project" value="TreeGrafter"/>
</dbReference>
<evidence type="ECO:0000256" key="9">
    <source>
        <dbReference type="ARBA" id="ARBA00052017"/>
    </source>
</evidence>
<keyword evidence="6 10" id="KW-0460">Magnesium</keyword>
<dbReference type="Pfam" id="PF01725">
    <property type="entry name" value="Ham1p_like"/>
    <property type="match status" value="1"/>
</dbReference>
<keyword evidence="5 10" id="KW-0378">Hydrolase</keyword>
<feature type="binding site" evidence="10">
    <location>
        <position position="179"/>
    </location>
    <ligand>
        <name>substrate</name>
    </ligand>
</feature>
<accession>A0A345Z3R7</accession>
<feature type="binding site" evidence="10">
    <location>
        <position position="70"/>
    </location>
    <ligand>
        <name>substrate</name>
    </ligand>
</feature>
<keyword evidence="4 10" id="KW-0547">Nucleotide-binding</keyword>
<dbReference type="GO" id="GO:0017111">
    <property type="term" value="F:ribonucleoside triphosphate phosphatase activity"/>
    <property type="evidence" value="ECO:0007669"/>
    <property type="project" value="InterPro"/>
</dbReference>
<dbReference type="GO" id="GO:0035870">
    <property type="term" value="F:dITP diphosphatase activity"/>
    <property type="evidence" value="ECO:0007669"/>
    <property type="project" value="UniProtKB-UniRule"/>
</dbReference>
<evidence type="ECO:0000256" key="10">
    <source>
        <dbReference type="HAMAP-Rule" id="MF_01405"/>
    </source>
</evidence>
<sequence length="199" mass="22869">MKKNIWVATANINKVEEFKVLLPNYEIKSLLDFKEVLDIPEDFETFEENALFKAQTLYDIIDETVIADDSGLCIFGLDNFPGVKSARWASPEKDWNKINDKLLEKMLEHKLNSIDQRQASFVTVIAIFNKKLNIKEVFRGEIQGTILTKLTGNQGFGYDPIFAPSNHQNSFAQMSTSEKNKYSHRAIACQKLREFLDKI</sequence>
<evidence type="ECO:0000256" key="11">
    <source>
        <dbReference type="RuleBase" id="RU003781"/>
    </source>
</evidence>
<comment type="function">
    <text evidence="10">Pyrophosphatase that catalyzes the hydrolysis of nucleoside triphosphates to their monophosphate derivatives, with a high preference for the non-canonical purine nucleotides XTP (xanthosine triphosphate), dITP (deoxyinosine triphosphate) and ITP. Seems to function as a house-cleaning enzyme that removes non-canonical purine nucleotides from the nucleotide pool, thus preventing their incorporation into DNA/RNA and avoiding chromosomal lesions.</text>
</comment>
<organism evidence="12 13">
    <name type="scientific">Spiroplasma alleghenense</name>
    <dbReference type="NCBI Taxonomy" id="216931"/>
    <lineage>
        <taxon>Bacteria</taxon>
        <taxon>Bacillati</taxon>
        <taxon>Mycoplasmatota</taxon>
        <taxon>Mollicutes</taxon>
        <taxon>Entomoplasmatales</taxon>
        <taxon>Spiroplasmataceae</taxon>
        <taxon>Spiroplasma</taxon>
    </lineage>
</organism>
<comment type="catalytic activity">
    <reaction evidence="8 10">
        <text>dITP + H2O = dIMP + diphosphate + H(+)</text>
        <dbReference type="Rhea" id="RHEA:28342"/>
        <dbReference type="ChEBI" id="CHEBI:15377"/>
        <dbReference type="ChEBI" id="CHEBI:15378"/>
        <dbReference type="ChEBI" id="CHEBI:33019"/>
        <dbReference type="ChEBI" id="CHEBI:61194"/>
        <dbReference type="ChEBI" id="CHEBI:61382"/>
        <dbReference type="EC" id="3.6.1.66"/>
    </reaction>
</comment>
<dbReference type="AlphaFoldDB" id="A0A345Z3R7"/>
<dbReference type="FunFam" id="3.90.950.10:FF:000001">
    <property type="entry name" value="dITP/XTP pyrophosphatase"/>
    <property type="match status" value="1"/>
</dbReference>
<evidence type="ECO:0000256" key="8">
    <source>
        <dbReference type="ARBA" id="ARBA00051875"/>
    </source>
</evidence>
<dbReference type="GO" id="GO:0046872">
    <property type="term" value="F:metal ion binding"/>
    <property type="evidence" value="ECO:0007669"/>
    <property type="project" value="UniProtKB-KW"/>
</dbReference>
<dbReference type="RefSeq" id="WP_115558153.1">
    <property type="nucleotide sequence ID" value="NZ_CP031376.1"/>
</dbReference>
<comment type="subunit">
    <text evidence="2 10">Homodimer.</text>
</comment>
<reference evidence="12 13" key="1">
    <citation type="submission" date="2018-07" db="EMBL/GenBank/DDBJ databases">
        <title>Complete genome sequence of Spiroplasma alleghenense PLHS-1 (ATCC 51752).</title>
        <authorList>
            <person name="Chou L."/>
            <person name="Lee T.-Y."/>
            <person name="Tsai Y.-M."/>
            <person name="Kuo C.-H."/>
        </authorList>
    </citation>
    <scope>NUCLEOTIDE SEQUENCE [LARGE SCALE GENOMIC DNA]</scope>
    <source>
        <strain evidence="12 13">PLHS-1</strain>
    </source>
</reference>
<comment type="caution">
    <text evidence="10">Lacks conserved residue(s) required for the propagation of feature annotation.</text>
</comment>
<keyword evidence="7 10" id="KW-0546">Nucleotide metabolism</keyword>
<protein>
    <recommendedName>
        <fullName evidence="10">dITP/XTP pyrophosphatase</fullName>
        <ecNumber evidence="10">3.6.1.66</ecNumber>
    </recommendedName>
    <alternativeName>
        <fullName evidence="10">Non-canonical purine NTP pyrophosphatase</fullName>
    </alternativeName>
    <alternativeName>
        <fullName evidence="10">Non-standard purine NTP pyrophosphatase</fullName>
    </alternativeName>
    <alternativeName>
        <fullName evidence="10">Nucleoside-triphosphate diphosphatase</fullName>
    </alternativeName>
    <alternativeName>
        <fullName evidence="10">Nucleoside-triphosphate pyrophosphatase</fullName>
        <shortName evidence="10">NTPase</shortName>
    </alternativeName>
</protein>
<keyword evidence="3 10" id="KW-0479">Metal-binding</keyword>
<dbReference type="PANTHER" id="PTHR11067:SF9">
    <property type="entry name" value="INOSINE TRIPHOSPHATE PYROPHOSPHATASE"/>
    <property type="match status" value="1"/>
</dbReference>
<dbReference type="EMBL" id="CP031376">
    <property type="protein sequence ID" value="AXK51246.1"/>
    <property type="molecule type" value="Genomic_DNA"/>
</dbReference>
<comment type="cofactor">
    <cofactor evidence="10">
        <name>Mg(2+)</name>
        <dbReference type="ChEBI" id="CHEBI:18420"/>
    </cofactor>
    <text evidence="10">Binds 1 Mg(2+) ion per subunit.</text>
</comment>
<dbReference type="SUPFAM" id="SSF52972">
    <property type="entry name" value="ITPase-like"/>
    <property type="match status" value="1"/>
</dbReference>
<evidence type="ECO:0000313" key="13">
    <source>
        <dbReference type="Proteomes" id="UP000254792"/>
    </source>
</evidence>
<feature type="binding site" evidence="10">
    <location>
        <position position="69"/>
    </location>
    <ligand>
        <name>Mg(2+)</name>
        <dbReference type="ChEBI" id="CHEBI:18420"/>
    </ligand>
</feature>
<dbReference type="InterPro" id="IPR029001">
    <property type="entry name" value="ITPase-like_fam"/>
</dbReference>
<dbReference type="GO" id="GO:0036220">
    <property type="term" value="F:ITP diphosphatase activity"/>
    <property type="evidence" value="ECO:0007669"/>
    <property type="project" value="UniProtKB-UniRule"/>
</dbReference>
<dbReference type="GO" id="GO:0009117">
    <property type="term" value="P:nucleotide metabolic process"/>
    <property type="evidence" value="ECO:0007669"/>
    <property type="project" value="UniProtKB-KW"/>
</dbReference>
<dbReference type="CDD" id="cd00515">
    <property type="entry name" value="HAM1"/>
    <property type="match status" value="1"/>
</dbReference>
<dbReference type="PANTHER" id="PTHR11067">
    <property type="entry name" value="INOSINE TRIPHOSPHATE PYROPHOSPHATASE/HAM1 PROTEIN"/>
    <property type="match status" value="1"/>
</dbReference>
<feature type="binding site" evidence="10">
    <location>
        <begin position="9"/>
        <end position="14"/>
    </location>
    <ligand>
        <name>substrate</name>
    </ligand>
</feature>
<evidence type="ECO:0000256" key="5">
    <source>
        <dbReference type="ARBA" id="ARBA00022801"/>
    </source>
</evidence>
<dbReference type="Gene3D" id="3.90.950.10">
    <property type="match status" value="1"/>
</dbReference>
<comment type="catalytic activity">
    <reaction evidence="10">
        <text>ITP + H2O = IMP + diphosphate + H(+)</text>
        <dbReference type="Rhea" id="RHEA:29399"/>
        <dbReference type="ChEBI" id="CHEBI:15377"/>
        <dbReference type="ChEBI" id="CHEBI:15378"/>
        <dbReference type="ChEBI" id="CHEBI:33019"/>
        <dbReference type="ChEBI" id="CHEBI:58053"/>
        <dbReference type="ChEBI" id="CHEBI:61402"/>
        <dbReference type="EC" id="3.6.1.66"/>
    </reaction>
</comment>
<dbReference type="GO" id="GO:0036222">
    <property type="term" value="F:XTP diphosphatase activity"/>
    <property type="evidence" value="ECO:0007669"/>
    <property type="project" value="UniProtKB-UniRule"/>
</dbReference>
<evidence type="ECO:0000256" key="4">
    <source>
        <dbReference type="ARBA" id="ARBA00022741"/>
    </source>
</evidence>
<evidence type="ECO:0000256" key="2">
    <source>
        <dbReference type="ARBA" id="ARBA00011738"/>
    </source>
</evidence>
<dbReference type="KEGG" id="salx:SALLE_v1c05740"/>